<comment type="caution">
    <text evidence="1">The sequence shown here is derived from an EMBL/GenBank/DDBJ whole genome shotgun (WGS) entry which is preliminary data.</text>
</comment>
<name>A0A0F9PIA7_9ZZZZ</name>
<organism evidence="1">
    <name type="scientific">marine sediment metagenome</name>
    <dbReference type="NCBI Taxonomy" id="412755"/>
    <lineage>
        <taxon>unclassified sequences</taxon>
        <taxon>metagenomes</taxon>
        <taxon>ecological metagenomes</taxon>
    </lineage>
</organism>
<accession>A0A0F9PIA7</accession>
<gene>
    <name evidence="1" type="ORF">LCGC14_0839670</name>
</gene>
<evidence type="ECO:0008006" key="2">
    <source>
        <dbReference type="Google" id="ProtNLM"/>
    </source>
</evidence>
<dbReference type="SUPFAM" id="SSF109604">
    <property type="entry name" value="HD-domain/PDEase-like"/>
    <property type="match status" value="1"/>
</dbReference>
<sequence length="180" mass="20820">MPDRTDSNWIQTFTGRQFWPLNPRAEDVCIEDIAHALSMKCRYTGHTREFYSVAQHSVLASRCCKDSRWGLMHDATEAYLPDVARPVKRALGTFTAIEDALMRVIAPVFELEMPIPECVHQVDLVLLATERRDLMAEPPVPWITTEQIKPLEMEITPWEPYEAKELFLRCFFALFGALEY</sequence>
<protein>
    <recommendedName>
        <fullName evidence="2">HD domain-containing protein</fullName>
    </recommendedName>
</protein>
<dbReference type="Gene3D" id="1.10.3210.10">
    <property type="entry name" value="Hypothetical protein af1432"/>
    <property type="match status" value="1"/>
</dbReference>
<evidence type="ECO:0000313" key="1">
    <source>
        <dbReference type="EMBL" id="KKN29889.1"/>
    </source>
</evidence>
<dbReference type="AlphaFoldDB" id="A0A0F9PIA7"/>
<proteinExistence type="predicted"/>
<dbReference type="EMBL" id="LAZR01002451">
    <property type="protein sequence ID" value="KKN29889.1"/>
    <property type="molecule type" value="Genomic_DNA"/>
</dbReference>
<reference evidence="1" key="1">
    <citation type="journal article" date="2015" name="Nature">
        <title>Complex archaea that bridge the gap between prokaryotes and eukaryotes.</title>
        <authorList>
            <person name="Spang A."/>
            <person name="Saw J.H."/>
            <person name="Jorgensen S.L."/>
            <person name="Zaremba-Niedzwiedzka K."/>
            <person name="Martijn J."/>
            <person name="Lind A.E."/>
            <person name="van Eijk R."/>
            <person name="Schleper C."/>
            <person name="Guy L."/>
            <person name="Ettema T.J."/>
        </authorList>
    </citation>
    <scope>NUCLEOTIDE SEQUENCE</scope>
</reference>